<evidence type="ECO:0000256" key="5">
    <source>
        <dbReference type="ARBA" id="ARBA00022530"/>
    </source>
</evidence>
<accession>A0A834P1F7</accession>
<evidence type="ECO:0000256" key="8">
    <source>
        <dbReference type="ARBA" id="ARBA00023180"/>
    </source>
</evidence>
<keyword evidence="7" id="KW-1015">Disulfide bond</keyword>
<evidence type="ECO:0000256" key="6">
    <source>
        <dbReference type="ARBA" id="ARBA00022687"/>
    </source>
</evidence>
<dbReference type="GO" id="GO:0045165">
    <property type="term" value="P:cell fate commitment"/>
    <property type="evidence" value="ECO:0007669"/>
    <property type="project" value="TreeGrafter"/>
</dbReference>
<dbReference type="Pfam" id="PF00110">
    <property type="entry name" value="wnt"/>
    <property type="match status" value="1"/>
</dbReference>
<evidence type="ECO:0000256" key="9">
    <source>
        <dbReference type="ARBA" id="ARBA00023288"/>
    </source>
</evidence>
<proteinExistence type="inferred from homology"/>
<keyword evidence="9" id="KW-0449">Lipoprotein</keyword>
<feature type="region of interest" description="Disordered" evidence="11">
    <location>
        <begin position="312"/>
        <end position="361"/>
    </location>
</feature>
<keyword evidence="3 10" id="KW-0217">Developmental protein</keyword>
<dbReference type="PANTHER" id="PTHR12027:SF72">
    <property type="entry name" value="PROTEIN WNT-6"/>
    <property type="match status" value="1"/>
</dbReference>
<keyword evidence="6 10" id="KW-0879">Wnt signaling pathway</keyword>
<evidence type="ECO:0000256" key="1">
    <source>
        <dbReference type="ARBA" id="ARBA00004498"/>
    </source>
</evidence>
<dbReference type="GO" id="GO:0005125">
    <property type="term" value="F:cytokine activity"/>
    <property type="evidence" value="ECO:0007669"/>
    <property type="project" value="TreeGrafter"/>
</dbReference>
<evidence type="ECO:0000256" key="4">
    <source>
        <dbReference type="ARBA" id="ARBA00022525"/>
    </source>
</evidence>
<dbReference type="SMART" id="SM00097">
    <property type="entry name" value="WNT1"/>
    <property type="match status" value="1"/>
</dbReference>
<keyword evidence="5" id="KW-0272">Extracellular matrix</keyword>
<evidence type="ECO:0000256" key="2">
    <source>
        <dbReference type="ARBA" id="ARBA00005683"/>
    </source>
</evidence>
<comment type="caution">
    <text evidence="12">The sequence shown here is derived from an EMBL/GenBank/DDBJ whole genome shotgun (WGS) entry which is preliminary data.</text>
</comment>
<keyword evidence="8" id="KW-0325">Glycoprotein</keyword>
<dbReference type="GO" id="GO:0005109">
    <property type="term" value="F:frizzled binding"/>
    <property type="evidence" value="ECO:0007669"/>
    <property type="project" value="TreeGrafter"/>
</dbReference>
<dbReference type="GO" id="GO:0030182">
    <property type="term" value="P:neuron differentiation"/>
    <property type="evidence" value="ECO:0007669"/>
    <property type="project" value="TreeGrafter"/>
</dbReference>
<name>A0A834P1F7_VESPE</name>
<evidence type="ECO:0000256" key="10">
    <source>
        <dbReference type="RuleBase" id="RU003500"/>
    </source>
</evidence>
<protein>
    <recommendedName>
        <fullName evidence="10">Protein Wnt</fullName>
    </recommendedName>
</protein>
<keyword evidence="4" id="KW-0964">Secreted</keyword>
<evidence type="ECO:0000256" key="3">
    <source>
        <dbReference type="ARBA" id="ARBA00022473"/>
    </source>
</evidence>
<comment type="similarity">
    <text evidence="2 10">Belongs to the Wnt family.</text>
</comment>
<dbReference type="GO" id="GO:0005615">
    <property type="term" value="C:extracellular space"/>
    <property type="evidence" value="ECO:0007669"/>
    <property type="project" value="TreeGrafter"/>
</dbReference>
<comment type="subcellular location">
    <subcellularLocation>
        <location evidence="1 10">Secreted</location>
        <location evidence="1 10">Extracellular space</location>
        <location evidence="1 10">Extracellular matrix</location>
    </subcellularLocation>
</comment>
<comment type="function">
    <text evidence="10">Ligand for members of the frizzled family of seven transmembrane receptors.</text>
</comment>
<sequence>MVMDPMLVCKKTRRLKGKLADICRKEPSLLKEIAKGVQVGTRECQHQFRNRRWNCTTIRRSLRKILLRGASKRADSPPPPRSPASIVGFGSPPYRIIVHCAQGSRCKANFNSNRRNELEAPTDETTGEANLQLSSVQTRSVKVPAVDNILLKLLVILANNGGPTATRAISQTKRGVDGGSHKELTAANSLVSLELAADHPLVTWTELLDTPTRGAIPVEIVIDVPSIHAARFCSSLLRENPRVMAVRDEIDEKGKGWEEDAFQRTPTGGGKCDLAHLKRGATTRSARIVRLMMEWRRDSRATIAPETFFDIEPTSGEPSATRVTEPSEKSATRYPNSLRTLPESFEDEAPPIRSAFTDLPP</sequence>
<gene>
    <name evidence="12" type="ORF">H0235_007531</name>
</gene>
<evidence type="ECO:0000313" key="13">
    <source>
        <dbReference type="Proteomes" id="UP000600918"/>
    </source>
</evidence>
<organism evidence="12 13">
    <name type="scientific">Vespula pensylvanica</name>
    <name type="common">Western yellow jacket</name>
    <name type="synonym">Wasp</name>
    <dbReference type="NCBI Taxonomy" id="30213"/>
    <lineage>
        <taxon>Eukaryota</taxon>
        <taxon>Metazoa</taxon>
        <taxon>Ecdysozoa</taxon>
        <taxon>Arthropoda</taxon>
        <taxon>Hexapoda</taxon>
        <taxon>Insecta</taxon>
        <taxon>Pterygota</taxon>
        <taxon>Neoptera</taxon>
        <taxon>Endopterygota</taxon>
        <taxon>Hymenoptera</taxon>
        <taxon>Apocrita</taxon>
        <taxon>Aculeata</taxon>
        <taxon>Vespoidea</taxon>
        <taxon>Vespidae</taxon>
        <taxon>Vespinae</taxon>
        <taxon>Vespula</taxon>
    </lineage>
</organism>
<dbReference type="AlphaFoldDB" id="A0A834P1F7"/>
<evidence type="ECO:0000256" key="7">
    <source>
        <dbReference type="ARBA" id="ARBA00023157"/>
    </source>
</evidence>
<dbReference type="GO" id="GO:0060070">
    <property type="term" value="P:canonical Wnt signaling pathway"/>
    <property type="evidence" value="ECO:0007669"/>
    <property type="project" value="TreeGrafter"/>
</dbReference>
<dbReference type="PANTHER" id="PTHR12027">
    <property type="entry name" value="WNT RELATED"/>
    <property type="match status" value="1"/>
</dbReference>
<dbReference type="InterPro" id="IPR005817">
    <property type="entry name" value="Wnt"/>
</dbReference>
<reference evidence="12" key="1">
    <citation type="journal article" date="2020" name="G3 (Bethesda)">
        <title>High-Quality Assemblies for Three Invasive Social Wasps from the &lt;i&gt;Vespula&lt;/i&gt; Genus.</title>
        <authorList>
            <person name="Harrop T.W.R."/>
            <person name="Guhlin J."/>
            <person name="McLaughlin G.M."/>
            <person name="Permina E."/>
            <person name="Stockwell P."/>
            <person name="Gilligan J."/>
            <person name="Le Lec M.F."/>
            <person name="Gruber M.A.M."/>
            <person name="Quinn O."/>
            <person name="Lovegrove M."/>
            <person name="Duncan E.J."/>
            <person name="Remnant E.J."/>
            <person name="Van Eeckhoven J."/>
            <person name="Graham B."/>
            <person name="Knapp R.A."/>
            <person name="Langford K.W."/>
            <person name="Kronenberg Z."/>
            <person name="Press M.O."/>
            <person name="Eacker S.M."/>
            <person name="Wilson-Rankin E.E."/>
            <person name="Purcell J."/>
            <person name="Lester P.J."/>
            <person name="Dearden P.K."/>
        </authorList>
    </citation>
    <scope>NUCLEOTIDE SEQUENCE</scope>
    <source>
        <strain evidence="12">Volc-1</strain>
    </source>
</reference>
<keyword evidence="13" id="KW-1185">Reference proteome</keyword>
<dbReference type="EMBL" id="JACSDY010000006">
    <property type="protein sequence ID" value="KAF7425093.1"/>
    <property type="molecule type" value="Genomic_DNA"/>
</dbReference>
<evidence type="ECO:0000313" key="12">
    <source>
        <dbReference type="EMBL" id="KAF7425093.1"/>
    </source>
</evidence>
<evidence type="ECO:0000256" key="11">
    <source>
        <dbReference type="SAM" id="MobiDB-lite"/>
    </source>
</evidence>
<dbReference type="Proteomes" id="UP000600918">
    <property type="component" value="Unassembled WGS sequence"/>
</dbReference>